<dbReference type="GO" id="GO:0140098">
    <property type="term" value="F:catalytic activity, acting on RNA"/>
    <property type="evidence" value="ECO:0007669"/>
    <property type="project" value="UniProtKB-ARBA"/>
</dbReference>
<evidence type="ECO:0000256" key="1">
    <source>
        <dbReference type="ARBA" id="ARBA00010876"/>
    </source>
</evidence>
<dbReference type="InterPro" id="IPR020103">
    <property type="entry name" value="PsdUridine_synth_cat_dom_sf"/>
</dbReference>
<dbReference type="InterPro" id="IPR050188">
    <property type="entry name" value="RluA_PseudoU_synthase"/>
</dbReference>
<reference evidence="4" key="1">
    <citation type="journal article" date="2020" name="mSystems">
        <title>Genome- and Community-Level Interaction Insights into Carbon Utilization and Element Cycling Functions of Hydrothermarchaeota in Hydrothermal Sediment.</title>
        <authorList>
            <person name="Zhou Z."/>
            <person name="Liu Y."/>
            <person name="Xu W."/>
            <person name="Pan J."/>
            <person name="Luo Z.H."/>
            <person name="Li M."/>
        </authorList>
    </citation>
    <scope>NUCLEOTIDE SEQUENCE [LARGE SCALE GENOMIC DNA]</scope>
    <source>
        <strain evidence="4">HyVt-483</strain>
    </source>
</reference>
<sequence length="250" mass="28633">MFPNMVQFRGSVKERWHILYEDRHLLGIYKPAGITVQGARRGEEGLLFRVREHLRRRYGGNPFLAPVHRLDKVTSGVVLFARSEKAARRLAEAFREGEVRKVYVAVVEGRFPLSAGRLTHFLRWEEGSRRVRISEQPFPGAREAVTEFRVFFRSRELTGILLFPETGRKHQLRAQLAREGHPVVGDRRYGSRRRTSCEGAILLHALALSLEHPVKREPLFLFAPLPDYFPVSGPEPREVARLLGHGQGAE</sequence>
<dbReference type="GO" id="GO:0009982">
    <property type="term" value="F:pseudouridine synthase activity"/>
    <property type="evidence" value="ECO:0007669"/>
    <property type="project" value="InterPro"/>
</dbReference>
<dbReference type="PANTHER" id="PTHR21600:SF83">
    <property type="entry name" value="PSEUDOURIDYLATE SYNTHASE RPUSD4, MITOCHONDRIAL"/>
    <property type="match status" value="1"/>
</dbReference>
<evidence type="ECO:0000313" key="4">
    <source>
        <dbReference type="EMBL" id="HFC97530.1"/>
    </source>
</evidence>
<dbReference type="EMBL" id="DRMH01000041">
    <property type="protein sequence ID" value="HFC97530.1"/>
    <property type="molecule type" value="Genomic_DNA"/>
</dbReference>
<accession>A0A7C3CFP5</accession>
<dbReference type="PROSITE" id="PS01129">
    <property type="entry name" value="PSI_RLU"/>
    <property type="match status" value="1"/>
</dbReference>
<evidence type="ECO:0000259" key="3">
    <source>
        <dbReference type="Pfam" id="PF00849"/>
    </source>
</evidence>
<dbReference type="GO" id="GO:0006396">
    <property type="term" value="P:RNA processing"/>
    <property type="evidence" value="ECO:0007669"/>
    <property type="project" value="UniProtKB-ARBA"/>
</dbReference>
<proteinExistence type="inferred from homology"/>
<dbReference type="AlphaFoldDB" id="A0A7C3CFP5"/>
<comment type="caution">
    <text evidence="4">The sequence shown here is derived from an EMBL/GenBank/DDBJ whole genome shotgun (WGS) entry which is preliminary data.</text>
</comment>
<dbReference type="Gene3D" id="3.30.2350.10">
    <property type="entry name" value="Pseudouridine synthase"/>
    <property type="match status" value="1"/>
</dbReference>
<organism evidence="4">
    <name type="scientific">Thermosulfurimonas dismutans</name>
    <dbReference type="NCBI Taxonomy" id="999894"/>
    <lineage>
        <taxon>Bacteria</taxon>
        <taxon>Pseudomonadati</taxon>
        <taxon>Thermodesulfobacteriota</taxon>
        <taxon>Thermodesulfobacteria</taxon>
        <taxon>Thermodesulfobacteriales</taxon>
        <taxon>Thermodesulfobacteriaceae</taxon>
        <taxon>Thermosulfurimonas</taxon>
    </lineage>
</organism>
<dbReference type="InterPro" id="IPR006224">
    <property type="entry name" value="PsdUridine_synth_RluA-like_CS"/>
</dbReference>
<dbReference type="GO" id="GO:0003723">
    <property type="term" value="F:RNA binding"/>
    <property type="evidence" value="ECO:0007669"/>
    <property type="project" value="InterPro"/>
</dbReference>
<dbReference type="Pfam" id="PF00849">
    <property type="entry name" value="PseudoU_synth_2"/>
    <property type="match status" value="1"/>
</dbReference>
<name>A0A7C3CFP5_9BACT</name>
<dbReference type="GO" id="GO:0001522">
    <property type="term" value="P:pseudouridine synthesis"/>
    <property type="evidence" value="ECO:0007669"/>
    <property type="project" value="InterPro"/>
</dbReference>
<gene>
    <name evidence="4" type="ORF">ENJ40_03590</name>
</gene>
<dbReference type="PANTHER" id="PTHR21600">
    <property type="entry name" value="MITOCHONDRIAL RNA PSEUDOURIDINE SYNTHASE"/>
    <property type="match status" value="1"/>
</dbReference>
<protein>
    <submittedName>
        <fullName evidence="4">RluA family pseudouridine synthase</fullName>
    </submittedName>
</protein>
<dbReference type="CDD" id="cd02869">
    <property type="entry name" value="PseudoU_synth_RluA_like"/>
    <property type="match status" value="1"/>
</dbReference>
<feature type="domain" description="Pseudouridine synthase RsuA/RluA-like" evidence="3">
    <location>
        <begin position="25"/>
        <end position="177"/>
    </location>
</feature>
<comment type="similarity">
    <text evidence="1">Belongs to the pseudouridine synthase RluA family.</text>
</comment>
<evidence type="ECO:0000256" key="2">
    <source>
        <dbReference type="ARBA" id="ARBA00023235"/>
    </source>
</evidence>
<keyword evidence="2" id="KW-0413">Isomerase</keyword>
<dbReference type="SUPFAM" id="SSF55120">
    <property type="entry name" value="Pseudouridine synthase"/>
    <property type="match status" value="1"/>
</dbReference>
<dbReference type="InterPro" id="IPR006145">
    <property type="entry name" value="PsdUridine_synth_RsuA/RluA"/>
</dbReference>
<dbReference type="Proteomes" id="UP000886043">
    <property type="component" value="Unassembled WGS sequence"/>
</dbReference>